<dbReference type="Gene3D" id="3.40.50.1110">
    <property type="entry name" value="SGNH hydrolase"/>
    <property type="match status" value="1"/>
</dbReference>
<feature type="compositionally biased region" description="Basic and acidic residues" evidence="1">
    <location>
        <begin position="25"/>
        <end position="38"/>
    </location>
</feature>
<dbReference type="Proteomes" id="UP001203607">
    <property type="component" value="Unassembled WGS sequence"/>
</dbReference>
<dbReference type="InterPro" id="IPR036514">
    <property type="entry name" value="SGNH_hydro_sf"/>
</dbReference>
<evidence type="ECO:0000313" key="3">
    <source>
        <dbReference type="Proteomes" id="UP001203607"/>
    </source>
</evidence>
<evidence type="ECO:0000256" key="1">
    <source>
        <dbReference type="SAM" id="MobiDB-lite"/>
    </source>
</evidence>
<evidence type="ECO:0000313" key="2">
    <source>
        <dbReference type="EMBL" id="MCL6273243.1"/>
    </source>
</evidence>
<gene>
    <name evidence="2" type="ORF">M3P19_04440</name>
</gene>
<comment type="caution">
    <text evidence="2">The sequence shown here is derived from an EMBL/GenBank/DDBJ whole genome shotgun (WGS) entry which is preliminary data.</text>
</comment>
<name>A0ABT0PPC7_9FLAO</name>
<dbReference type="GO" id="GO:0016787">
    <property type="term" value="F:hydrolase activity"/>
    <property type="evidence" value="ECO:0007669"/>
    <property type="project" value="UniProtKB-KW"/>
</dbReference>
<organism evidence="2 3">
    <name type="scientific">Flagellimonas spongiicola</name>
    <dbReference type="NCBI Taxonomy" id="2942208"/>
    <lineage>
        <taxon>Bacteria</taxon>
        <taxon>Pseudomonadati</taxon>
        <taxon>Bacteroidota</taxon>
        <taxon>Flavobacteriia</taxon>
        <taxon>Flavobacteriales</taxon>
        <taxon>Flavobacteriaceae</taxon>
        <taxon>Flagellimonas</taxon>
    </lineage>
</organism>
<dbReference type="SUPFAM" id="SSF52266">
    <property type="entry name" value="SGNH hydrolase"/>
    <property type="match status" value="1"/>
</dbReference>
<accession>A0ABT0PPC7</accession>
<feature type="compositionally biased region" description="Acidic residues" evidence="1">
    <location>
        <begin position="39"/>
        <end position="50"/>
    </location>
</feature>
<feature type="region of interest" description="Disordered" evidence="1">
    <location>
        <begin position="25"/>
        <end position="50"/>
    </location>
</feature>
<dbReference type="EMBL" id="JAMFMA010000001">
    <property type="protein sequence ID" value="MCL6273243.1"/>
    <property type="molecule type" value="Genomic_DNA"/>
</dbReference>
<sequence>MKKIKFAFLFICCSYMFGCSESQKDVPVDGGDNGREEVREDDNDNDDDDELSGNDFNFLFIGNSLTYTNDLPSLVKERAALNDIEIGIKMIAFPNYAILDHWAEGMVQTEIESEKYDFVIIQQGPSSQEFGREVLIEYGEKYKELCDLHDAELCYYMVWPPLANYDRFDAVIQNHRDAATMNDATLLRVGEVWKDHFDSTGNFDYYGPDNFHPSLKGSQAAANVIVEALLLEKREPQN</sequence>
<dbReference type="RefSeq" id="WP_249656422.1">
    <property type="nucleotide sequence ID" value="NZ_JAMFMA010000001.1"/>
</dbReference>
<reference evidence="2 3" key="1">
    <citation type="submission" date="2022-05" db="EMBL/GenBank/DDBJ databases">
        <authorList>
            <person name="Park J.-S."/>
        </authorList>
    </citation>
    <scope>NUCLEOTIDE SEQUENCE [LARGE SCALE GENOMIC DNA]</scope>
    <source>
        <strain evidence="2 3">2012CJ35-5</strain>
    </source>
</reference>
<keyword evidence="3" id="KW-1185">Reference proteome</keyword>
<keyword evidence="2" id="KW-0378">Hydrolase</keyword>
<protein>
    <submittedName>
        <fullName evidence="2">SGNH/GDSL hydrolase family protein</fullName>
    </submittedName>
</protein>
<proteinExistence type="predicted"/>